<keyword evidence="2" id="KW-1185">Reference proteome</keyword>
<organism evidence="1 2">
    <name type="scientific">Roridomyces roridus</name>
    <dbReference type="NCBI Taxonomy" id="1738132"/>
    <lineage>
        <taxon>Eukaryota</taxon>
        <taxon>Fungi</taxon>
        <taxon>Dikarya</taxon>
        <taxon>Basidiomycota</taxon>
        <taxon>Agaricomycotina</taxon>
        <taxon>Agaricomycetes</taxon>
        <taxon>Agaricomycetidae</taxon>
        <taxon>Agaricales</taxon>
        <taxon>Marasmiineae</taxon>
        <taxon>Mycenaceae</taxon>
        <taxon>Roridomyces</taxon>
    </lineage>
</organism>
<dbReference type="Proteomes" id="UP001221142">
    <property type="component" value="Unassembled WGS sequence"/>
</dbReference>
<dbReference type="EMBL" id="JARKIF010000037">
    <property type="protein sequence ID" value="KAJ7609923.1"/>
    <property type="molecule type" value="Genomic_DNA"/>
</dbReference>
<gene>
    <name evidence="1" type="ORF">FB45DRAFT_1010163</name>
</gene>
<protein>
    <submittedName>
        <fullName evidence="1">Uncharacterized protein</fullName>
    </submittedName>
</protein>
<evidence type="ECO:0000313" key="1">
    <source>
        <dbReference type="EMBL" id="KAJ7609923.1"/>
    </source>
</evidence>
<name>A0AAD7B428_9AGAR</name>
<dbReference type="AlphaFoldDB" id="A0AAD7B428"/>
<evidence type="ECO:0000313" key="2">
    <source>
        <dbReference type="Proteomes" id="UP001221142"/>
    </source>
</evidence>
<comment type="caution">
    <text evidence="1">The sequence shown here is derived from an EMBL/GenBank/DDBJ whole genome shotgun (WGS) entry which is preliminary data.</text>
</comment>
<accession>A0AAD7B428</accession>
<proteinExistence type="predicted"/>
<sequence>MGEGLEGVVRDRPYRAGSGVANSASSELAASRSLVQVEKLAIGGREIQFGELTEAAVDSGWTSISSLLPDAIDWTGEWTSRARRSLPVFTLCYAGEPYPIKGGEFVFKGKTLVVSRLFGISVYRWQYSFLQKSGTRDGCVYSRSGEVKVVFVVFQFEEGQTRKREAVTWEPGARIYRCGSLWTWDEFGLGKSRSSLPCLVTDRKSRKKAFLASPAAQGPSPNRTGGVQGLKVHYLATILRQSDWPSLRAKTSSWLGGIGFNLRPNNNFFHLA</sequence>
<reference evidence="1" key="1">
    <citation type="submission" date="2023-03" db="EMBL/GenBank/DDBJ databases">
        <title>Massive genome expansion in bonnet fungi (Mycena s.s.) driven by repeated elements and novel gene families across ecological guilds.</title>
        <authorList>
            <consortium name="Lawrence Berkeley National Laboratory"/>
            <person name="Harder C.B."/>
            <person name="Miyauchi S."/>
            <person name="Viragh M."/>
            <person name="Kuo A."/>
            <person name="Thoen E."/>
            <person name="Andreopoulos B."/>
            <person name="Lu D."/>
            <person name="Skrede I."/>
            <person name="Drula E."/>
            <person name="Henrissat B."/>
            <person name="Morin E."/>
            <person name="Kohler A."/>
            <person name="Barry K."/>
            <person name="LaButti K."/>
            <person name="Morin E."/>
            <person name="Salamov A."/>
            <person name="Lipzen A."/>
            <person name="Mereny Z."/>
            <person name="Hegedus B."/>
            <person name="Baldrian P."/>
            <person name="Stursova M."/>
            <person name="Weitz H."/>
            <person name="Taylor A."/>
            <person name="Grigoriev I.V."/>
            <person name="Nagy L.G."/>
            <person name="Martin F."/>
            <person name="Kauserud H."/>
        </authorList>
    </citation>
    <scope>NUCLEOTIDE SEQUENCE</scope>
    <source>
        <strain evidence="1">9284</strain>
    </source>
</reference>